<comment type="similarity">
    <text evidence="1">Belongs to the DPCD family.</text>
</comment>
<sequence>MTGIENWIEKLKKAEKTCLLQDGRRKIHYTFPDKTELAEEYNVQTGELLIRKWRKKSTLGATLPWEFEVGQAMENPIQGSETCDIRENSNNPIFTRQDTISSFQWRIRNMFYSSDNYFVELDEQQRSLIVKTKNKKYYKKFTIPDMERIGMGLNSKSLSYSHANNTLIITYMKPSEFINMEKLISAELSKTKASKDGDVECNPS</sequence>
<accession>A0A3M7R2B2</accession>
<dbReference type="OrthoDB" id="10256139at2759"/>
<dbReference type="PANTHER" id="PTHR31921:SF1">
    <property type="entry name" value="PROTEIN DPCD"/>
    <property type="match status" value="1"/>
</dbReference>
<dbReference type="AlphaFoldDB" id="A0A3M7R2B2"/>
<comment type="caution">
    <text evidence="3">The sequence shown here is derived from an EMBL/GenBank/DDBJ whole genome shotgun (WGS) entry which is preliminary data.</text>
</comment>
<dbReference type="STRING" id="10195.A0A3M7R2B2"/>
<name>A0A3M7R2B2_BRAPC</name>
<organism evidence="3 4">
    <name type="scientific">Brachionus plicatilis</name>
    <name type="common">Marine rotifer</name>
    <name type="synonym">Brachionus muelleri</name>
    <dbReference type="NCBI Taxonomy" id="10195"/>
    <lineage>
        <taxon>Eukaryota</taxon>
        <taxon>Metazoa</taxon>
        <taxon>Spiralia</taxon>
        <taxon>Gnathifera</taxon>
        <taxon>Rotifera</taxon>
        <taxon>Eurotatoria</taxon>
        <taxon>Monogononta</taxon>
        <taxon>Pseudotrocha</taxon>
        <taxon>Ploima</taxon>
        <taxon>Brachionidae</taxon>
        <taxon>Brachionus</taxon>
    </lineage>
</organism>
<keyword evidence="4" id="KW-1185">Reference proteome</keyword>
<evidence type="ECO:0000313" key="3">
    <source>
        <dbReference type="EMBL" id="RNA17723.1"/>
    </source>
</evidence>
<evidence type="ECO:0000313" key="4">
    <source>
        <dbReference type="Proteomes" id="UP000276133"/>
    </source>
</evidence>
<dbReference type="Pfam" id="PF14913">
    <property type="entry name" value="DPCD"/>
    <property type="match status" value="1"/>
</dbReference>
<evidence type="ECO:0000256" key="2">
    <source>
        <dbReference type="ARBA" id="ARBA00020330"/>
    </source>
</evidence>
<dbReference type="InterPro" id="IPR026224">
    <property type="entry name" value="DPCD"/>
</dbReference>
<dbReference type="EMBL" id="REGN01004385">
    <property type="protein sequence ID" value="RNA17723.1"/>
    <property type="molecule type" value="Genomic_DNA"/>
</dbReference>
<dbReference type="PRINTS" id="PR02065">
    <property type="entry name" value="PROTEINDPCD"/>
</dbReference>
<dbReference type="PANTHER" id="PTHR31921">
    <property type="entry name" value="PROTEIN DPCD"/>
    <property type="match status" value="1"/>
</dbReference>
<dbReference type="Proteomes" id="UP000276133">
    <property type="component" value="Unassembled WGS sequence"/>
</dbReference>
<evidence type="ECO:0000256" key="1">
    <source>
        <dbReference type="ARBA" id="ARBA00010597"/>
    </source>
</evidence>
<reference evidence="3 4" key="1">
    <citation type="journal article" date="2018" name="Sci. Rep.">
        <title>Genomic signatures of local adaptation to the degree of environmental predictability in rotifers.</title>
        <authorList>
            <person name="Franch-Gras L."/>
            <person name="Hahn C."/>
            <person name="Garcia-Roger E.M."/>
            <person name="Carmona M.J."/>
            <person name="Serra M."/>
            <person name="Gomez A."/>
        </authorList>
    </citation>
    <scope>NUCLEOTIDE SEQUENCE [LARGE SCALE GENOMIC DNA]</scope>
    <source>
        <strain evidence="3">HYR1</strain>
    </source>
</reference>
<gene>
    <name evidence="3" type="ORF">BpHYR1_042112</name>
</gene>
<protein>
    <recommendedName>
        <fullName evidence="2">Protein DPCD</fullName>
    </recommendedName>
</protein>
<proteinExistence type="inferred from homology"/>